<feature type="region of interest" description="Disordered" evidence="15">
    <location>
        <begin position="261"/>
        <end position="282"/>
    </location>
</feature>
<evidence type="ECO:0000256" key="3">
    <source>
        <dbReference type="ARBA" id="ARBA00022723"/>
    </source>
</evidence>
<keyword evidence="6" id="KW-0378">Hydrolase</keyword>
<dbReference type="SUPFAM" id="SSF57716">
    <property type="entry name" value="Glucocorticoid receptor-like (DNA-binding domain)"/>
    <property type="match status" value="1"/>
</dbReference>
<dbReference type="InterPro" id="IPR012319">
    <property type="entry name" value="FPG_cat"/>
</dbReference>
<evidence type="ECO:0000256" key="6">
    <source>
        <dbReference type="ARBA" id="ARBA00022801"/>
    </source>
</evidence>
<evidence type="ECO:0000256" key="14">
    <source>
        <dbReference type="PROSITE-ProRule" id="PRU00391"/>
    </source>
</evidence>
<keyword evidence="19" id="KW-1185">Reference proteome</keyword>
<dbReference type="Gene3D" id="3.20.190.10">
    <property type="entry name" value="MutM-like, N-terminal"/>
    <property type="match status" value="1"/>
</dbReference>
<keyword evidence="12" id="KW-0326">Glycosidase</keyword>
<feature type="domain" description="FPG-type" evidence="16">
    <location>
        <begin position="222"/>
        <end position="260"/>
    </location>
</feature>
<keyword evidence="7" id="KW-0862">Zinc</keyword>
<dbReference type="InterPro" id="IPR000214">
    <property type="entry name" value="Znf_DNA_glyclase/AP_lyase"/>
</dbReference>
<evidence type="ECO:0000256" key="15">
    <source>
        <dbReference type="SAM" id="MobiDB-lite"/>
    </source>
</evidence>
<dbReference type="SMART" id="SM00898">
    <property type="entry name" value="Fapy_DNA_glyco"/>
    <property type="match status" value="1"/>
</dbReference>
<dbReference type="InterPro" id="IPR035937">
    <property type="entry name" value="FPG_N"/>
</dbReference>
<sequence>MPEGDVVHKTAARLHAALAGRPLVGVELRWPNLPEVELRGRDTLEVVARGKHLLHRIAGGITLHTHLRMEGSWRIRPTGEVTPVVARRADIRAIVAGEQWAAIGYRLGMLELLPTANETRVVGHLGPDILSEDFDAGRAVANLQSAGDRTIGSALLDQRNVAGIGTMFAAEALFATRTPPWQPAADSDVEAIVASARAMMQRSMQQPIRDVMERVSTLEESAVHARSGRACVRCAGTVRVAMIGEPPQDRTMFYCPTCQGGLGPTDDGKRQNPLNSGPRNTR</sequence>
<gene>
    <name evidence="18" type="ORF">SAMN04489750_0754</name>
</gene>
<dbReference type="InterPro" id="IPR015887">
    <property type="entry name" value="DNA_glyclase_Znf_dom_DNA_BS"/>
</dbReference>
<evidence type="ECO:0000256" key="2">
    <source>
        <dbReference type="ARBA" id="ARBA00012720"/>
    </source>
</evidence>
<dbReference type="GO" id="GO:0006284">
    <property type="term" value="P:base-excision repair"/>
    <property type="evidence" value="ECO:0007669"/>
    <property type="project" value="InterPro"/>
</dbReference>
<evidence type="ECO:0000256" key="10">
    <source>
        <dbReference type="ARBA" id="ARBA00023239"/>
    </source>
</evidence>
<evidence type="ECO:0000256" key="9">
    <source>
        <dbReference type="ARBA" id="ARBA00023204"/>
    </source>
</evidence>
<keyword evidence="4" id="KW-0227">DNA damage</keyword>
<evidence type="ECO:0000256" key="4">
    <source>
        <dbReference type="ARBA" id="ARBA00022763"/>
    </source>
</evidence>
<name>A0A2Y9BT58_9MICO</name>
<dbReference type="PANTHER" id="PTHR42697">
    <property type="entry name" value="ENDONUCLEASE 8"/>
    <property type="match status" value="1"/>
</dbReference>
<dbReference type="PANTHER" id="PTHR42697:SF1">
    <property type="entry name" value="ENDONUCLEASE 8"/>
    <property type="match status" value="1"/>
</dbReference>
<accession>A0A2Y9BT58</accession>
<protein>
    <recommendedName>
        <fullName evidence="2">DNA-(apurinic or apyrimidinic site) lyase</fullName>
        <ecNumber evidence="2">4.2.99.18</ecNumber>
    </recommendedName>
</protein>
<dbReference type="InterPro" id="IPR015886">
    <property type="entry name" value="H2TH_FPG"/>
</dbReference>
<evidence type="ECO:0000313" key="19">
    <source>
        <dbReference type="Proteomes" id="UP000250028"/>
    </source>
</evidence>
<keyword evidence="5 14" id="KW-0863">Zinc-finger</keyword>
<evidence type="ECO:0000256" key="5">
    <source>
        <dbReference type="ARBA" id="ARBA00022771"/>
    </source>
</evidence>
<dbReference type="Pfam" id="PF06831">
    <property type="entry name" value="H2TH"/>
    <property type="match status" value="1"/>
</dbReference>
<keyword evidence="11" id="KW-0511">Multifunctional enzyme</keyword>
<dbReference type="InterPro" id="IPR044090">
    <property type="entry name" value="Nei2_N"/>
</dbReference>
<evidence type="ECO:0000256" key="7">
    <source>
        <dbReference type="ARBA" id="ARBA00022833"/>
    </source>
</evidence>
<dbReference type="EMBL" id="UESZ01000001">
    <property type="protein sequence ID" value="SSA33472.1"/>
    <property type="molecule type" value="Genomic_DNA"/>
</dbReference>
<dbReference type="GO" id="GO:0000703">
    <property type="term" value="F:oxidized pyrimidine nucleobase lesion DNA N-glycosylase activity"/>
    <property type="evidence" value="ECO:0007669"/>
    <property type="project" value="TreeGrafter"/>
</dbReference>
<dbReference type="GO" id="GO:0140078">
    <property type="term" value="F:class I DNA-(apurinic or apyrimidinic site) endonuclease activity"/>
    <property type="evidence" value="ECO:0007669"/>
    <property type="project" value="UniProtKB-EC"/>
</dbReference>
<dbReference type="OrthoDB" id="9800855at2"/>
<dbReference type="PROSITE" id="PS01242">
    <property type="entry name" value="ZF_FPG_1"/>
    <property type="match status" value="1"/>
</dbReference>
<dbReference type="SMART" id="SM01232">
    <property type="entry name" value="H2TH"/>
    <property type="match status" value="1"/>
</dbReference>
<comment type="catalytic activity">
    <reaction evidence="13">
        <text>2'-deoxyribonucleotide-(2'-deoxyribose 5'-phosphate)-2'-deoxyribonucleotide-DNA = a 3'-end 2'-deoxyribonucleotide-(2,3-dehydro-2,3-deoxyribose 5'-phosphate)-DNA + a 5'-end 5'-phospho-2'-deoxyribonucleoside-DNA + H(+)</text>
        <dbReference type="Rhea" id="RHEA:66592"/>
        <dbReference type="Rhea" id="RHEA-COMP:13180"/>
        <dbReference type="Rhea" id="RHEA-COMP:16897"/>
        <dbReference type="Rhea" id="RHEA-COMP:17067"/>
        <dbReference type="ChEBI" id="CHEBI:15378"/>
        <dbReference type="ChEBI" id="CHEBI:136412"/>
        <dbReference type="ChEBI" id="CHEBI:157695"/>
        <dbReference type="ChEBI" id="CHEBI:167181"/>
        <dbReference type="EC" id="4.2.99.18"/>
    </reaction>
</comment>
<evidence type="ECO:0000256" key="1">
    <source>
        <dbReference type="ARBA" id="ARBA00009409"/>
    </source>
</evidence>
<dbReference type="EC" id="4.2.99.18" evidence="2"/>
<evidence type="ECO:0000313" key="18">
    <source>
        <dbReference type="EMBL" id="SSA33472.1"/>
    </source>
</evidence>
<evidence type="ECO:0000259" key="17">
    <source>
        <dbReference type="PROSITE" id="PS51068"/>
    </source>
</evidence>
<dbReference type="GO" id="GO:0008270">
    <property type="term" value="F:zinc ion binding"/>
    <property type="evidence" value="ECO:0007669"/>
    <property type="project" value="UniProtKB-KW"/>
</dbReference>
<evidence type="ECO:0000259" key="16">
    <source>
        <dbReference type="PROSITE" id="PS51066"/>
    </source>
</evidence>
<dbReference type="SUPFAM" id="SSF46946">
    <property type="entry name" value="S13-like H2TH domain"/>
    <property type="match status" value="1"/>
</dbReference>
<dbReference type="GO" id="GO:0003684">
    <property type="term" value="F:damaged DNA binding"/>
    <property type="evidence" value="ECO:0007669"/>
    <property type="project" value="InterPro"/>
</dbReference>
<keyword evidence="9" id="KW-0234">DNA repair</keyword>
<keyword evidence="3" id="KW-0479">Metal-binding</keyword>
<proteinExistence type="inferred from homology"/>
<evidence type="ECO:0000256" key="11">
    <source>
        <dbReference type="ARBA" id="ARBA00023268"/>
    </source>
</evidence>
<evidence type="ECO:0000256" key="13">
    <source>
        <dbReference type="ARBA" id="ARBA00044632"/>
    </source>
</evidence>
<comment type="similarity">
    <text evidence="1">Belongs to the FPG family.</text>
</comment>
<evidence type="ECO:0000256" key="12">
    <source>
        <dbReference type="ARBA" id="ARBA00023295"/>
    </source>
</evidence>
<dbReference type="PROSITE" id="PS51068">
    <property type="entry name" value="FPG_CAT"/>
    <property type="match status" value="1"/>
</dbReference>
<dbReference type="Pfam" id="PF01149">
    <property type="entry name" value="Fapy_DNA_glyco"/>
    <property type="match status" value="1"/>
</dbReference>
<feature type="domain" description="Formamidopyrimidine-DNA glycosylase catalytic" evidence="17">
    <location>
        <begin position="2"/>
        <end position="95"/>
    </location>
</feature>
<feature type="compositionally biased region" description="Polar residues" evidence="15">
    <location>
        <begin position="272"/>
        <end position="282"/>
    </location>
</feature>
<keyword evidence="18" id="KW-0540">Nuclease</keyword>
<organism evidence="18 19">
    <name type="scientific">Branchiibius hedensis</name>
    <dbReference type="NCBI Taxonomy" id="672460"/>
    <lineage>
        <taxon>Bacteria</taxon>
        <taxon>Bacillati</taxon>
        <taxon>Actinomycetota</taxon>
        <taxon>Actinomycetes</taxon>
        <taxon>Micrococcales</taxon>
        <taxon>Dermacoccaceae</taxon>
        <taxon>Branchiibius</taxon>
    </lineage>
</organism>
<keyword evidence="10" id="KW-0456">Lyase</keyword>
<dbReference type="SUPFAM" id="SSF81624">
    <property type="entry name" value="N-terminal domain of MutM-like DNA repair proteins"/>
    <property type="match status" value="1"/>
</dbReference>
<dbReference type="RefSeq" id="WP_109684170.1">
    <property type="nucleotide sequence ID" value="NZ_QGDN01000001.1"/>
</dbReference>
<keyword evidence="8" id="KW-0238">DNA-binding</keyword>
<dbReference type="PROSITE" id="PS51066">
    <property type="entry name" value="ZF_FPG_2"/>
    <property type="match status" value="1"/>
</dbReference>
<evidence type="ECO:0000256" key="8">
    <source>
        <dbReference type="ARBA" id="ARBA00023125"/>
    </source>
</evidence>
<reference evidence="19" key="1">
    <citation type="submission" date="2016-10" db="EMBL/GenBank/DDBJ databases">
        <authorList>
            <person name="Varghese N."/>
            <person name="Submissions S."/>
        </authorList>
    </citation>
    <scope>NUCLEOTIDE SEQUENCE [LARGE SCALE GENOMIC DNA]</scope>
    <source>
        <strain evidence="19">DSM 22951</strain>
    </source>
</reference>
<dbReference type="CDD" id="cd08971">
    <property type="entry name" value="AcNei2_N"/>
    <property type="match status" value="1"/>
</dbReference>
<dbReference type="Gene3D" id="1.10.8.50">
    <property type="match status" value="1"/>
</dbReference>
<keyword evidence="18" id="KW-0255">Endonuclease</keyword>
<dbReference type="InterPro" id="IPR010979">
    <property type="entry name" value="Ribosomal_uS13-like_H2TH"/>
</dbReference>
<dbReference type="AlphaFoldDB" id="A0A2Y9BT58"/>
<dbReference type="Proteomes" id="UP000250028">
    <property type="component" value="Unassembled WGS sequence"/>
</dbReference>